<evidence type="ECO:0000256" key="1">
    <source>
        <dbReference type="ARBA" id="ARBA00023015"/>
    </source>
</evidence>
<dbReference type="Proteomes" id="UP000436468">
    <property type="component" value="Unassembled WGS sequence"/>
</dbReference>
<keyword evidence="6" id="KW-1185">Reference proteome</keyword>
<dbReference type="SUPFAM" id="SSF46785">
    <property type="entry name" value="Winged helix' DNA-binding domain"/>
    <property type="match status" value="1"/>
</dbReference>
<comment type="caution">
    <text evidence="5">The sequence shown here is derived from an EMBL/GenBank/DDBJ whole genome shotgun (WGS) entry which is preliminary data.</text>
</comment>
<dbReference type="InterPro" id="IPR002577">
    <property type="entry name" value="HTH_HxlR"/>
</dbReference>
<proteinExistence type="predicted"/>
<protein>
    <recommendedName>
        <fullName evidence="4">HTH hxlR-type domain-containing protein</fullName>
    </recommendedName>
</protein>
<evidence type="ECO:0000256" key="3">
    <source>
        <dbReference type="ARBA" id="ARBA00023163"/>
    </source>
</evidence>
<evidence type="ECO:0000313" key="5">
    <source>
        <dbReference type="EMBL" id="MVT64673.1"/>
    </source>
</evidence>
<organism evidence="5 6">
    <name type="scientific">Bradyrhizobium pachyrhizi</name>
    <dbReference type="NCBI Taxonomy" id="280333"/>
    <lineage>
        <taxon>Bacteria</taxon>
        <taxon>Pseudomonadati</taxon>
        <taxon>Pseudomonadota</taxon>
        <taxon>Alphaproteobacteria</taxon>
        <taxon>Hyphomicrobiales</taxon>
        <taxon>Nitrobacteraceae</taxon>
        <taxon>Bradyrhizobium</taxon>
    </lineage>
</organism>
<dbReference type="InterPro" id="IPR036388">
    <property type="entry name" value="WH-like_DNA-bd_sf"/>
</dbReference>
<evidence type="ECO:0000256" key="2">
    <source>
        <dbReference type="ARBA" id="ARBA00023125"/>
    </source>
</evidence>
<evidence type="ECO:0000313" key="6">
    <source>
        <dbReference type="Proteomes" id="UP000436468"/>
    </source>
</evidence>
<dbReference type="GO" id="GO:0003677">
    <property type="term" value="F:DNA binding"/>
    <property type="evidence" value="ECO:0007669"/>
    <property type="project" value="UniProtKB-KW"/>
</dbReference>
<keyword evidence="2" id="KW-0238">DNA-binding</keyword>
<dbReference type="PANTHER" id="PTHR33204:SF39">
    <property type="entry name" value="TRANSCRIPTIONAL REGULATORY PROTEIN"/>
    <property type="match status" value="1"/>
</dbReference>
<dbReference type="PROSITE" id="PS51118">
    <property type="entry name" value="HTH_HXLR"/>
    <property type="match status" value="1"/>
</dbReference>
<dbReference type="InterPro" id="IPR036390">
    <property type="entry name" value="WH_DNA-bd_sf"/>
</dbReference>
<dbReference type="Pfam" id="PF01638">
    <property type="entry name" value="HxlR"/>
    <property type="match status" value="1"/>
</dbReference>
<accession>A0A844SBM4</accession>
<dbReference type="PANTHER" id="PTHR33204">
    <property type="entry name" value="TRANSCRIPTIONAL REGULATOR, MARR FAMILY"/>
    <property type="match status" value="1"/>
</dbReference>
<dbReference type="AlphaFoldDB" id="A0A844SBM4"/>
<reference evidence="5 6" key="1">
    <citation type="submission" date="2019-12" db="EMBL/GenBank/DDBJ databases">
        <title>Draft genome sequences Bradyrhizobium cajani AMBPC1010, Bradyrhizobium pachyrhizi AMBPC1040 and Bradyrhizobium yuanmingense ALSPC3051, three plant growth promoting strains isolated from nodules of Cajanus cajan L. in Dominican Republic.</title>
        <authorList>
            <person name="Flores-Felix J.D."/>
            <person name="Araujo J."/>
            <person name="Diaz-Alcantara C."/>
            <person name="Gonzalez-Andres F."/>
            <person name="Velazquez E."/>
        </authorList>
    </citation>
    <scope>NUCLEOTIDE SEQUENCE [LARGE SCALE GENOMIC DNA]</scope>
    <source>
        <strain evidence="5 6">1040</strain>
    </source>
</reference>
<evidence type="ECO:0000259" key="4">
    <source>
        <dbReference type="PROSITE" id="PS51118"/>
    </source>
</evidence>
<dbReference type="EMBL" id="WQNF01000003">
    <property type="protein sequence ID" value="MVT64673.1"/>
    <property type="molecule type" value="Genomic_DNA"/>
</dbReference>
<gene>
    <name evidence="5" type="ORF">GPL21_06040</name>
</gene>
<keyword evidence="1" id="KW-0805">Transcription regulation</keyword>
<feature type="domain" description="HTH hxlR-type" evidence="4">
    <location>
        <begin position="18"/>
        <end position="127"/>
    </location>
</feature>
<sequence>MQGGTNEVYRLVEPTNRCALMIRKLGHSRDLPPALSKVIRDWSMIVLMKLRDSPKRLSRLRRDVGGMSRRALSQTLYKLEQEGAIIETRTVTIPPTVKYEITDIGRTLLERISALPATSKGTRRRGP</sequence>
<name>A0A844SBM4_9BRAD</name>
<dbReference type="Gene3D" id="1.10.10.10">
    <property type="entry name" value="Winged helix-like DNA-binding domain superfamily/Winged helix DNA-binding domain"/>
    <property type="match status" value="1"/>
</dbReference>
<keyword evidence="3" id="KW-0804">Transcription</keyword>